<proteinExistence type="inferred from homology"/>
<feature type="transmembrane region" description="Helical" evidence="8">
    <location>
        <begin position="227"/>
        <end position="250"/>
    </location>
</feature>
<feature type="transmembrane region" description="Helical" evidence="8">
    <location>
        <begin position="187"/>
        <end position="206"/>
    </location>
</feature>
<evidence type="ECO:0000256" key="2">
    <source>
        <dbReference type="ARBA" id="ARBA00007783"/>
    </source>
</evidence>
<sequence length="381" mass="42879">MRNIIWLMQNALRVIFKNKKNVLIYIFGPVISVMIAVAAYGDWTGSELRIGVVNEDGGYIANDTVSFFSTIKNVKVEKLDQTEMKDKIISGSVDTVVVFENGFTESIEAGNPKNIQLISIKGAEVTAFIESYLYQYLGNILMISEQIEGKDIGFRKIYDQYKQSSFGVHAHSVEDTSKHSMMTVRTMGFLIIIMFLSAGTLSSMILKEKENRTYFRLIATPITSKQYVTSNTLVNTLFMIFQVILTIVLMTQLFKIELRFPIYEMIIVMSLFAVVTVGGSLCIVAFSKTSSAASAIQNVIITPTCMLSGCFFPIEIMPESVQRLANFFPQKWVLETVSSLQQGAAFTSLYMNYLILAAFALTFFLIAVYKFSRRTDITIFK</sequence>
<dbReference type="PANTHER" id="PTHR30294:SF45">
    <property type="entry name" value="LINEARMYCIN RESISTANCE PERMEASE PROTEIN LNRN"/>
    <property type="match status" value="1"/>
</dbReference>
<keyword evidence="4 8" id="KW-1003">Cell membrane</keyword>
<keyword evidence="7 8" id="KW-0472">Membrane</keyword>
<accession>A0ABU0AKR3</accession>
<comment type="similarity">
    <text evidence="2 8">Belongs to the ABC-2 integral membrane protein family.</text>
</comment>
<comment type="caution">
    <text evidence="10">The sequence shown here is derived from an EMBL/GenBank/DDBJ whole genome shotgun (WGS) entry which is preliminary data.</text>
</comment>
<dbReference type="PRINTS" id="PR00164">
    <property type="entry name" value="ABC2TRNSPORT"/>
</dbReference>
<evidence type="ECO:0000256" key="4">
    <source>
        <dbReference type="ARBA" id="ARBA00022475"/>
    </source>
</evidence>
<keyword evidence="6 8" id="KW-1133">Transmembrane helix</keyword>
<comment type="subcellular location">
    <subcellularLocation>
        <location evidence="1 8">Cell membrane</location>
        <topology evidence="1 8">Multi-pass membrane protein</topology>
    </subcellularLocation>
</comment>
<dbReference type="PROSITE" id="PS51012">
    <property type="entry name" value="ABC_TM2"/>
    <property type="match status" value="1"/>
</dbReference>
<dbReference type="EMBL" id="JAUSUB010000015">
    <property type="protein sequence ID" value="MDQ0271474.1"/>
    <property type="molecule type" value="Genomic_DNA"/>
</dbReference>
<feature type="transmembrane region" description="Helical" evidence="8">
    <location>
        <begin position="350"/>
        <end position="371"/>
    </location>
</feature>
<protein>
    <recommendedName>
        <fullName evidence="8">Transport permease protein</fullName>
    </recommendedName>
</protein>
<evidence type="ECO:0000313" key="11">
    <source>
        <dbReference type="Proteomes" id="UP001238088"/>
    </source>
</evidence>
<keyword evidence="11" id="KW-1185">Reference proteome</keyword>
<dbReference type="InterPro" id="IPR047817">
    <property type="entry name" value="ABC2_TM_bact-type"/>
</dbReference>
<reference evidence="10 11" key="1">
    <citation type="submission" date="2023-07" db="EMBL/GenBank/DDBJ databases">
        <title>Genomic Encyclopedia of Type Strains, Phase IV (KMG-IV): sequencing the most valuable type-strain genomes for metagenomic binning, comparative biology and taxonomic classification.</title>
        <authorList>
            <person name="Goeker M."/>
        </authorList>
    </citation>
    <scope>NUCLEOTIDE SEQUENCE [LARGE SCALE GENOMIC DNA]</scope>
    <source>
        <strain evidence="10 11">DSM 23494</strain>
    </source>
</reference>
<gene>
    <name evidence="10" type="ORF">J2S17_003362</name>
</gene>
<dbReference type="InterPro" id="IPR000412">
    <property type="entry name" value="ABC_2_transport"/>
</dbReference>
<feature type="transmembrane region" description="Helical" evidence="8">
    <location>
        <begin position="295"/>
        <end position="314"/>
    </location>
</feature>
<dbReference type="Proteomes" id="UP001238088">
    <property type="component" value="Unassembled WGS sequence"/>
</dbReference>
<dbReference type="RefSeq" id="WP_307476647.1">
    <property type="nucleotide sequence ID" value="NZ_JAUSUB010000015.1"/>
</dbReference>
<keyword evidence="3 8" id="KW-0813">Transport</keyword>
<dbReference type="Pfam" id="PF12698">
    <property type="entry name" value="ABC2_membrane_3"/>
    <property type="match status" value="1"/>
</dbReference>
<evidence type="ECO:0000259" key="9">
    <source>
        <dbReference type="PROSITE" id="PS51012"/>
    </source>
</evidence>
<name>A0ABU0AKR3_9BACI</name>
<dbReference type="PANTHER" id="PTHR30294">
    <property type="entry name" value="MEMBRANE COMPONENT OF ABC TRANSPORTER YHHJ-RELATED"/>
    <property type="match status" value="1"/>
</dbReference>
<evidence type="ECO:0000256" key="5">
    <source>
        <dbReference type="ARBA" id="ARBA00022692"/>
    </source>
</evidence>
<feature type="transmembrane region" description="Helical" evidence="8">
    <location>
        <begin position="21"/>
        <end position="41"/>
    </location>
</feature>
<evidence type="ECO:0000256" key="7">
    <source>
        <dbReference type="ARBA" id="ARBA00023136"/>
    </source>
</evidence>
<organism evidence="10 11">
    <name type="scientific">Cytobacillus purgationiresistens</name>
    <dbReference type="NCBI Taxonomy" id="863449"/>
    <lineage>
        <taxon>Bacteria</taxon>
        <taxon>Bacillati</taxon>
        <taxon>Bacillota</taxon>
        <taxon>Bacilli</taxon>
        <taxon>Bacillales</taxon>
        <taxon>Bacillaceae</taxon>
        <taxon>Cytobacillus</taxon>
    </lineage>
</organism>
<dbReference type="InterPro" id="IPR051449">
    <property type="entry name" value="ABC-2_transporter_component"/>
</dbReference>
<evidence type="ECO:0000256" key="8">
    <source>
        <dbReference type="RuleBase" id="RU361157"/>
    </source>
</evidence>
<dbReference type="InterPro" id="IPR013525">
    <property type="entry name" value="ABC2_TM"/>
</dbReference>
<evidence type="ECO:0000256" key="3">
    <source>
        <dbReference type="ARBA" id="ARBA00022448"/>
    </source>
</evidence>
<evidence type="ECO:0000256" key="1">
    <source>
        <dbReference type="ARBA" id="ARBA00004651"/>
    </source>
</evidence>
<feature type="domain" description="ABC transmembrane type-2" evidence="9">
    <location>
        <begin position="150"/>
        <end position="374"/>
    </location>
</feature>
<keyword evidence="5 8" id="KW-0812">Transmembrane</keyword>
<evidence type="ECO:0000256" key="6">
    <source>
        <dbReference type="ARBA" id="ARBA00022989"/>
    </source>
</evidence>
<feature type="transmembrane region" description="Helical" evidence="8">
    <location>
        <begin position="262"/>
        <end position="286"/>
    </location>
</feature>
<dbReference type="Gene3D" id="3.40.1710.10">
    <property type="entry name" value="abc type-2 transporter like domain"/>
    <property type="match status" value="1"/>
</dbReference>
<evidence type="ECO:0000313" key="10">
    <source>
        <dbReference type="EMBL" id="MDQ0271474.1"/>
    </source>
</evidence>